<keyword evidence="2" id="KW-1185">Reference proteome</keyword>
<dbReference type="EMBL" id="JAGIZQ010000002">
    <property type="protein sequence ID" value="KAH6641212.1"/>
    <property type="molecule type" value="Genomic_DNA"/>
</dbReference>
<proteinExistence type="predicted"/>
<accession>A0ACB7PN63</accession>
<protein>
    <submittedName>
        <fullName evidence="1">Uncharacterized protein</fullName>
    </submittedName>
</protein>
<reference evidence="1 2" key="1">
    <citation type="journal article" date="2021" name="Nat. Commun.">
        <title>Genetic determinants of endophytism in the Arabidopsis root mycobiome.</title>
        <authorList>
            <person name="Mesny F."/>
            <person name="Miyauchi S."/>
            <person name="Thiergart T."/>
            <person name="Pickel B."/>
            <person name="Atanasova L."/>
            <person name="Karlsson M."/>
            <person name="Huettel B."/>
            <person name="Barry K.W."/>
            <person name="Haridas S."/>
            <person name="Chen C."/>
            <person name="Bauer D."/>
            <person name="Andreopoulos W."/>
            <person name="Pangilinan J."/>
            <person name="LaButti K."/>
            <person name="Riley R."/>
            <person name="Lipzen A."/>
            <person name="Clum A."/>
            <person name="Drula E."/>
            <person name="Henrissat B."/>
            <person name="Kohler A."/>
            <person name="Grigoriev I.V."/>
            <person name="Martin F.M."/>
            <person name="Hacquard S."/>
        </authorList>
    </citation>
    <scope>NUCLEOTIDE SEQUENCE [LARGE SCALE GENOMIC DNA]</scope>
    <source>
        <strain evidence="1 2">MPI-SDFR-AT-0079</strain>
    </source>
</reference>
<evidence type="ECO:0000313" key="2">
    <source>
        <dbReference type="Proteomes" id="UP000724584"/>
    </source>
</evidence>
<gene>
    <name evidence="1" type="ORF">F5144DRAFT_642120</name>
</gene>
<comment type="caution">
    <text evidence="1">The sequence shown here is derived from an EMBL/GenBank/DDBJ whole genome shotgun (WGS) entry which is preliminary data.</text>
</comment>
<name>A0ACB7PN63_9PEZI</name>
<evidence type="ECO:0000313" key="1">
    <source>
        <dbReference type="EMBL" id="KAH6641212.1"/>
    </source>
</evidence>
<organism evidence="1 2">
    <name type="scientific">Chaetomium tenue</name>
    <dbReference type="NCBI Taxonomy" id="1854479"/>
    <lineage>
        <taxon>Eukaryota</taxon>
        <taxon>Fungi</taxon>
        <taxon>Dikarya</taxon>
        <taxon>Ascomycota</taxon>
        <taxon>Pezizomycotina</taxon>
        <taxon>Sordariomycetes</taxon>
        <taxon>Sordariomycetidae</taxon>
        <taxon>Sordariales</taxon>
        <taxon>Chaetomiaceae</taxon>
        <taxon>Chaetomium</taxon>
    </lineage>
</organism>
<dbReference type="Proteomes" id="UP000724584">
    <property type="component" value="Unassembled WGS sequence"/>
</dbReference>
<sequence length="403" mass="45903">MNFTGFKEIRTYLGKCIVRLVRDATAVKGYLADVLTELQDNLDNIPAVMKGERPPFEEGEAGQSKVSDSSSDDSDDDGQTSRKMYQSDSSWSSDLLHEVSSRQRNTTETIDSLYSLATRLRNPRNRPQRTIRELFKHIPAFRRTEYIREREALETMVVSYIHSEALAQSIARAASEQADYKRDDELLASQAVLIDKYASPSHFLIRRTGAANARRKQQFIYWKEHATRIGYDAAAAQSLKDQKGKQIDTLANDNTPFGAPQLPYEVGVDDPAAPSSMQDRSLATSATRVEADVFMLEDLKSTISHQSRITAVSAAPTWAGHKLDWPIPPEKLSNEDPPPKYFTCPYCHIICSRQYLESKNTWRSHLIHDLQPYHCTYENCPDPSRLYCSQQEWIDHENQHVRV</sequence>